<evidence type="ECO:0000256" key="1">
    <source>
        <dbReference type="SAM" id="MobiDB-lite"/>
    </source>
</evidence>
<comment type="caution">
    <text evidence="2">The sequence shown here is derived from an EMBL/GenBank/DDBJ whole genome shotgun (WGS) entry which is preliminary data.</text>
</comment>
<sequence length="53" mass="6068">MVNENWNEFNKIQQKHRASYLGSEKRQQPGLNDPEYNSAEDTDKSVGATGRDI</sequence>
<evidence type="ECO:0000313" key="3">
    <source>
        <dbReference type="Proteomes" id="UP001178888"/>
    </source>
</evidence>
<dbReference type="Proteomes" id="UP001178888">
    <property type="component" value="Unassembled WGS sequence"/>
</dbReference>
<dbReference type="AlphaFoldDB" id="A0AA90R9X0"/>
<feature type="region of interest" description="Disordered" evidence="1">
    <location>
        <begin position="1"/>
        <end position="53"/>
    </location>
</feature>
<name>A0AA90R9X0_9BACI</name>
<protein>
    <submittedName>
        <fullName evidence="2">Uncharacterized protein</fullName>
    </submittedName>
</protein>
<evidence type="ECO:0000313" key="2">
    <source>
        <dbReference type="EMBL" id="MDQ6600156.1"/>
    </source>
</evidence>
<reference evidence="2" key="1">
    <citation type="submission" date="2023-08" db="EMBL/GenBank/DDBJ databases">
        <title>Nitrogen cycling bacteria in agricultural field soils.</title>
        <authorList>
            <person name="Jang J."/>
        </authorList>
    </citation>
    <scope>NUCLEOTIDE SEQUENCE</scope>
    <source>
        <strain evidence="2">PS3-36</strain>
    </source>
</reference>
<accession>A0AA90R9X0</accession>
<gene>
    <name evidence="2" type="ORF">RCG21_28190</name>
</gene>
<dbReference type="EMBL" id="JAVGVR010000001">
    <property type="protein sequence ID" value="MDQ6600156.1"/>
    <property type="molecule type" value="Genomic_DNA"/>
</dbReference>
<dbReference type="RefSeq" id="WP_155925865.1">
    <property type="nucleotide sequence ID" value="NZ_JAVGVR010000001.1"/>
</dbReference>
<keyword evidence="3" id="KW-1185">Reference proteome</keyword>
<proteinExistence type="predicted"/>
<organism evidence="2 3">
    <name type="scientific">Bacillus salipaludis</name>
    <dbReference type="NCBI Taxonomy" id="2547811"/>
    <lineage>
        <taxon>Bacteria</taxon>
        <taxon>Bacillati</taxon>
        <taxon>Bacillota</taxon>
        <taxon>Bacilli</taxon>
        <taxon>Bacillales</taxon>
        <taxon>Bacillaceae</taxon>
        <taxon>Bacillus</taxon>
    </lineage>
</organism>
<feature type="compositionally biased region" description="Polar residues" evidence="1">
    <location>
        <begin position="1"/>
        <end position="12"/>
    </location>
</feature>